<keyword evidence="1" id="KW-0472">Membrane</keyword>
<accession>A0A6B8VZZ4</accession>
<dbReference type="EMBL" id="CP046452">
    <property type="protein sequence ID" value="QGU02900.1"/>
    <property type="molecule type" value="Genomic_DNA"/>
</dbReference>
<dbReference type="AlphaFoldDB" id="A0A6B8VZZ4"/>
<sequence length="188" mass="20670">MTKLTDFLNRAFILLVGLSLLAAGALSVGLYFDVAFAQRLVDSLRPREWDTIPYSPWFLFSVGALGVLALILGILGLVANLRRHRVWRLSSNASTPLGSIDFDINEVAQAAAQTFTELPKVIRSRAVVQVDRGRRVMTISVDSEASVALSQLTDHARVVEQDIHDAISGAEIDIVFKFHMAPVERLAN</sequence>
<protein>
    <recommendedName>
        <fullName evidence="4">Alkaline shock response membrane anchor protein AmaP</fullName>
    </recommendedName>
</protein>
<organism evidence="2 3">
    <name type="scientific">Corynebacterium kalinowskii</name>
    <dbReference type="NCBI Taxonomy" id="2675216"/>
    <lineage>
        <taxon>Bacteria</taxon>
        <taxon>Bacillati</taxon>
        <taxon>Actinomycetota</taxon>
        <taxon>Actinomycetes</taxon>
        <taxon>Mycobacteriales</taxon>
        <taxon>Corynebacteriaceae</taxon>
        <taxon>Corynebacterium</taxon>
    </lineage>
</organism>
<gene>
    <name evidence="2" type="ORF">CKALI_10225</name>
</gene>
<dbReference type="KEGG" id="ckw:CKALI_10225"/>
<keyword evidence="1" id="KW-1133">Transmembrane helix</keyword>
<evidence type="ECO:0000313" key="3">
    <source>
        <dbReference type="Proteomes" id="UP000427071"/>
    </source>
</evidence>
<evidence type="ECO:0000256" key="1">
    <source>
        <dbReference type="SAM" id="Phobius"/>
    </source>
</evidence>
<dbReference type="RefSeq" id="WP_156193240.1">
    <property type="nucleotide sequence ID" value="NZ_CP046452.1"/>
</dbReference>
<dbReference type="Proteomes" id="UP000427071">
    <property type="component" value="Chromosome"/>
</dbReference>
<reference evidence="3" key="1">
    <citation type="submission" date="2019-11" db="EMBL/GenBank/DDBJ databases">
        <title>Complete genome sequence of Corynebacterium kalinowskii 1959, a novel Corynebacterium species isolated from soil of a small paddock in Vilsendorf, Germany.</title>
        <authorList>
            <person name="Schaffert L."/>
            <person name="Ruwe M."/>
            <person name="Milse J."/>
            <person name="Hanuschka K."/>
            <person name="Ortseifen V."/>
            <person name="Droste J."/>
            <person name="Brandt D."/>
            <person name="Schlueter L."/>
            <person name="Kutter Y."/>
            <person name="Vinke S."/>
            <person name="Viehoefer P."/>
            <person name="Jacob L."/>
            <person name="Luebke N.-C."/>
            <person name="Schulte-Berndt E."/>
            <person name="Hain C."/>
            <person name="Linder M."/>
            <person name="Schmidt P."/>
            <person name="Wollenschlaeger L."/>
            <person name="Luttermann T."/>
            <person name="Thieme E."/>
            <person name="Hassa J."/>
            <person name="Haak M."/>
            <person name="Wittchen M."/>
            <person name="Mentz A."/>
            <person name="Persicke M."/>
            <person name="Busche T."/>
            <person name="Ruckert C."/>
        </authorList>
    </citation>
    <scope>NUCLEOTIDE SEQUENCE [LARGE SCALE GENOMIC DNA]</scope>
    <source>
        <strain evidence="3">1959</strain>
    </source>
</reference>
<proteinExistence type="predicted"/>
<evidence type="ECO:0008006" key="4">
    <source>
        <dbReference type="Google" id="ProtNLM"/>
    </source>
</evidence>
<name>A0A6B8VZZ4_9CORY</name>
<evidence type="ECO:0000313" key="2">
    <source>
        <dbReference type="EMBL" id="QGU02900.1"/>
    </source>
</evidence>
<keyword evidence="3" id="KW-1185">Reference proteome</keyword>
<feature type="transmembrane region" description="Helical" evidence="1">
    <location>
        <begin position="57"/>
        <end position="81"/>
    </location>
</feature>
<keyword evidence="1" id="KW-0812">Transmembrane</keyword>
<feature type="transmembrane region" description="Helical" evidence="1">
    <location>
        <begin position="12"/>
        <end position="37"/>
    </location>
</feature>